<keyword evidence="8" id="KW-1185">Reference proteome</keyword>
<keyword evidence="3 6" id="KW-0812">Transmembrane</keyword>
<dbReference type="PANTHER" id="PTHR21659">
    <property type="entry name" value="HYDROPHOBIC PROTEIN RCI2 LOW TEMPERATURE AND SALT RESPONSIVE PROTEIN LTI6 -RELATED"/>
    <property type="match status" value="1"/>
</dbReference>
<feature type="transmembrane region" description="Helical" evidence="6">
    <location>
        <begin position="30"/>
        <end position="52"/>
    </location>
</feature>
<evidence type="ECO:0000313" key="8">
    <source>
        <dbReference type="Proteomes" id="UP000278143"/>
    </source>
</evidence>
<evidence type="ECO:0000256" key="5">
    <source>
        <dbReference type="ARBA" id="ARBA00023136"/>
    </source>
</evidence>
<evidence type="ECO:0000256" key="6">
    <source>
        <dbReference type="SAM" id="Phobius"/>
    </source>
</evidence>
<keyword evidence="5 6" id="KW-0472">Membrane</keyword>
<feature type="transmembrane region" description="Helical" evidence="6">
    <location>
        <begin position="6"/>
        <end position="23"/>
    </location>
</feature>
<gene>
    <name evidence="7" type="ORF">SYNPS1DRAFT_1872</name>
</gene>
<evidence type="ECO:0000256" key="1">
    <source>
        <dbReference type="ARBA" id="ARBA00004370"/>
    </source>
</evidence>
<evidence type="ECO:0000256" key="3">
    <source>
        <dbReference type="ARBA" id="ARBA00022692"/>
    </source>
</evidence>
<dbReference type="InterPro" id="IPR000612">
    <property type="entry name" value="PMP3"/>
</dbReference>
<sequence>FTTRDIAIGVLGIFVPPVGVLLREGCGMDFCINLLLTLLGYVFGVVHCWYIVLRH</sequence>
<protein>
    <submittedName>
        <fullName evidence="7">Putative plasma membrane proteolipid 3</fullName>
    </submittedName>
</protein>
<organism evidence="7 8">
    <name type="scientific">Syncephalis pseudoplumigaleata</name>
    <dbReference type="NCBI Taxonomy" id="1712513"/>
    <lineage>
        <taxon>Eukaryota</taxon>
        <taxon>Fungi</taxon>
        <taxon>Fungi incertae sedis</taxon>
        <taxon>Zoopagomycota</taxon>
        <taxon>Zoopagomycotina</taxon>
        <taxon>Zoopagomycetes</taxon>
        <taxon>Zoopagales</taxon>
        <taxon>Piptocephalidaceae</taxon>
        <taxon>Syncephalis</taxon>
    </lineage>
</organism>
<dbReference type="GO" id="GO:0016020">
    <property type="term" value="C:membrane"/>
    <property type="evidence" value="ECO:0007669"/>
    <property type="project" value="UniProtKB-SubCell"/>
</dbReference>
<name>A0A4P9YWU7_9FUNG</name>
<dbReference type="Proteomes" id="UP000278143">
    <property type="component" value="Unassembled WGS sequence"/>
</dbReference>
<comment type="subcellular location">
    <subcellularLocation>
        <location evidence="1">Membrane</location>
    </subcellularLocation>
</comment>
<evidence type="ECO:0000256" key="4">
    <source>
        <dbReference type="ARBA" id="ARBA00022989"/>
    </source>
</evidence>
<dbReference type="Pfam" id="PF01679">
    <property type="entry name" value="Pmp3"/>
    <property type="match status" value="1"/>
</dbReference>
<dbReference type="EMBL" id="KZ990985">
    <property type="protein sequence ID" value="RKP23420.1"/>
    <property type="molecule type" value="Genomic_DNA"/>
</dbReference>
<comment type="similarity">
    <text evidence="2">Belongs to the UPF0057 (PMP3) family.</text>
</comment>
<reference evidence="8" key="1">
    <citation type="journal article" date="2018" name="Nat. Microbiol.">
        <title>Leveraging single-cell genomics to expand the fungal tree of life.</title>
        <authorList>
            <person name="Ahrendt S.R."/>
            <person name="Quandt C.A."/>
            <person name="Ciobanu D."/>
            <person name="Clum A."/>
            <person name="Salamov A."/>
            <person name="Andreopoulos B."/>
            <person name="Cheng J.F."/>
            <person name="Woyke T."/>
            <person name="Pelin A."/>
            <person name="Henrissat B."/>
            <person name="Reynolds N.K."/>
            <person name="Benny G.L."/>
            <person name="Smith M.E."/>
            <person name="James T.Y."/>
            <person name="Grigoriev I.V."/>
        </authorList>
    </citation>
    <scope>NUCLEOTIDE SEQUENCE [LARGE SCALE GENOMIC DNA]</scope>
    <source>
        <strain evidence="8">Benny S71-1</strain>
    </source>
</reference>
<evidence type="ECO:0000256" key="2">
    <source>
        <dbReference type="ARBA" id="ARBA00009530"/>
    </source>
</evidence>
<proteinExistence type="inferred from homology"/>
<feature type="non-terminal residue" evidence="7">
    <location>
        <position position="55"/>
    </location>
</feature>
<keyword evidence="4 6" id="KW-1133">Transmembrane helix</keyword>
<accession>A0A4P9YWU7</accession>
<dbReference type="AlphaFoldDB" id="A0A4P9YWU7"/>
<dbReference type="OrthoDB" id="2802411at2759"/>
<feature type="non-terminal residue" evidence="7">
    <location>
        <position position="1"/>
    </location>
</feature>
<evidence type="ECO:0000313" key="7">
    <source>
        <dbReference type="EMBL" id="RKP23420.1"/>
    </source>
</evidence>
<dbReference type="PANTHER" id="PTHR21659:SF42">
    <property type="entry name" value="UPF0057 MEMBRANE PROTEIN ZK632.10-RELATED"/>
    <property type="match status" value="1"/>
</dbReference>